<feature type="transmembrane region" description="Helical" evidence="5">
    <location>
        <begin position="128"/>
        <end position="148"/>
    </location>
</feature>
<dbReference type="InterPro" id="IPR036259">
    <property type="entry name" value="MFS_trans_sf"/>
</dbReference>
<feature type="transmembrane region" description="Helical" evidence="5">
    <location>
        <begin position="196"/>
        <end position="216"/>
    </location>
</feature>
<gene>
    <name evidence="7" type="ORF">ACFOKF_18080</name>
</gene>
<dbReference type="CDD" id="cd17321">
    <property type="entry name" value="MFS_MMR_MDR_like"/>
    <property type="match status" value="1"/>
</dbReference>
<feature type="transmembrane region" description="Helical" evidence="5">
    <location>
        <begin position="37"/>
        <end position="61"/>
    </location>
</feature>
<evidence type="ECO:0000256" key="3">
    <source>
        <dbReference type="ARBA" id="ARBA00022989"/>
    </source>
</evidence>
<accession>A0ABV7NKW4</accession>
<dbReference type="PROSITE" id="PS50850">
    <property type="entry name" value="MFS"/>
    <property type="match status" value="1"/>
</dbReference>
<feature type="domain" description="Major facilitator superfamily (MFS) profile" evidence="6">
    <location>
        <begin position="37"/>
        <end position="494"/>
    </location>
</feature>
<evidence type="ECO:0000256" key="4">
    <source>
        <dbReference type="ARBA" id="ARBA00023136"/>
    </source>
</evidence>
<sequence length="505" mass="52183">MAPAGKQMNGMRGEGGLAADSALASAARLSGRQRSMALAIVATAMVLDLVDMTIINVAVPTLQAQLGASDAEVQWMVAGYSTIFSLLLITGGRLGDILGYRRAFLIGVAGFTLTSLLCGLAQGPGQLVGARLLQGATAAIMLPQVMSLTQIMYPPHERMAALGLFGILGGLAAVLGPVIGGLILSANLFGLGWRPIFLINLPIGIVALVLAARILPAGRSAHRPRLDMIGTLLVMLLLFALIFPLIQGRDYGWPAWGFALMACSLPIALLVIRRSRARMARDGSALIVPDLFQARGFTFGLLTTLLFQTATGGLLFVLTLAMQRGLHFTAAQVGLAHVPYAFGASFAIGLLSRKALPRFGPIIISWGAMLMIAGIAALTGLFNAPQLMTSAPWLLALPLLAMGLGMGLAGGPLPPCTLSEVDVGHAGSASGTLKATQQLGSAIGAAAIGTLFFLIQPGAGMAARDAIHAFTLSAMAVSALLAVVGVAALAIPRQLQIRGDRHAKG</sequence>
<feature type="transmembrane region" description="Helical" evidence="5">
    <location>
        <begin position="328"/>
        <end position="351"/>
    </location>
</feature>
<evidence type="ECO:0000313" key="8">
    <source>
        <dbReference type="Proteomes" id="UP001595681"/>
    </source>
</evidence>
<feature type="transmembrane region" description="Helical" evidence="5">
    <location>
        <begin position="363"/>
        <end position="384"/>
    </location>
</feature>
<dbReference type="Gene3D" id="1.20.1720.10">
    <property type="entry name" value="Multidrug resistance protein D"/>
    <property type="match status" value="1"/>
</dbReference>
<dbReference type="PANTHER" id="PTHR42718">
    <property type="entry name" value="MAJOR FACILITATOR SUPERFAMILY MULTIDRUG TRANSPORTER MFSC"/>
    <property type="match status" value="1"/>
</dbReference>
<dbReference type="InterPro" id="IPR020846">
    <property type="entry name" value="MFS_dom"/>
</dbReference>
<dbReference type="Pfam" id="PF07690">
    <property type="entry name" value="MFS_1"/>
    <property type="match status" value="1"/>
</dbReference>
<dbReference type="Proteomes" id="UP001595681">
    <property type="component" value="Unassembled WGS sequence"/>
</dbReference>
<feature type="transmembrane region" description="Helical" evidence="5">
    <location>
        <begin position="390"/>
        <end position="409"/>
    </location>
</feature>
<dbReference type="PANTHER" id="PTHR42718:SF39">
    <property type="entry name" value="ACTINORHODIN TRANSPORTER-RELATED"/>
    <property type="match status" value="1"/>
</dbReference>
<feature type="transmembrane region" description="Helical" evidence="5">
    <location>
        <begin position="228"/>
        <end position="247"/>
    </location>
</feature>
<evidence type="ECO:0000313" key="7">
    <source>
        <dbReference type="EMBL" id="MFC3443082.1"/>
    </source>
</evidence>
<dbReference type="Gene3D" id="1.20.1250.20">
    <property type="entry name" value="MFS general substrate transporter like domains"/>
    <property type="match status" value="1"/>
</dbReference>
<feature type="transmembrane region" description="Helical" evidence="5">
    <location>
        <begin position="73"/>
        <end position="91"/>
    </location>
</feature>
<keyword evidence="2 5" id="KW-0812">Transmembrane</keyword>
<proteinExistence type="predicted"/>
<comment type="caution">
    <text evidence="7">The sequence shown here is derived from an EMBL/GenBank/DDBJ whole genome shotgun (WGS) entry which is preliminary data.</text>
</comment>
<keyword evidence="3 5" id="KW-1133">Transmembrane helix</keyword>
<name>A0ABV7NKW4_9SPHN</name>
<protein>
    <submittedName>
        <fullName evidence="7">MFS transporter</fullName>
    </submittedName>
</protein>
<keyword evidence="8" id="KW-1185">Reference proteome</keyword>
<reference evidence="8" key="1">
    <citation type="journal article" date="2019" name="Int. J. Syst. Evol. Microbiol.">
        <title>The Global Catalogue of Microorganisms (GCM) 10K type strain sequencing project: providing services to taxonomists for standard genome sequencing and annotation.</title>
        <authorList>
            <consortium name="The Broad Institute Genomics Platform"/>
            <consortium name="The Broad Institute Genome Sequencing Center for Infectious Disease"/>
            <person name="Wu L."/>
            <person name="Ma J."/>
        </authorList>
    </citation>
    <scope>NUCLEOTIDE SEQUENCE [LARGE SCALE GENOMIC DNA]</scope>
    <source>
        <strain evidence="8">CCM 7491</strain>
    </source>
</reference>
<comment type="subcellular location">
    <subcellularLocation>
        <location evidence="1">Membrane</location>
        <topology evidence="1">Multi-pass membrane protein</topology>
    </subcellularLocation>
</comment>
<feature type="transmembrane region" description="Helical" evidence="5">
    <location>
        <begin position="103"/>
        <end position="122"/>
    </location>
</feature>
<organism evidence="7 8">
    <name type="scientific">Sphingobium rhizovicinum</name>
    <dbReference type="NCBI Taxonomy" id="432308"/>
    <lineage>
        <taxon>Bacteria</taxon>
        <taxon>Pseudomonadati</taxon>
        <taxon>Pseudomonadota</taxon>
        <taxon>Alphaproteobacteria</taxon>
        <taxon>Sphingomonadales</taxon>
        <taxon>Sphingomonadaceae</taxon>
        <taxon>Sphingobium</taxon>
    </lineage>
</organism>
<feature type="transmembrane region" description="Helical" evidence="5">
    <location>
        <begin position="299"/>
        <end position="322"/>
    </location>
</feature>
<feature type="transmembrane region" description="Helical" evidence="5">
    <location>
        <begin position="253"/>
        <end position="272"/>
    </location>
</feature>
<dbReference type="SUPFAM" id="SSF103473">
    <property type="entry name" value="MFS general substrate transporter"/>
    <property type="match status" value="1"/>
</dbReference>
<dbReference type="RefSeq" id="WP_380797419.1">
    <property type="nucleotide sequence ID" value="NZ_JBHRVU010000004.1"/>
</dbReference>
<feature type="transmembrane region" description="Helical" evidence="5">
    <location>
        <begin position="467"/>
        <end position="491"/>
    </location>
</feature>
<dbReference type="EMBL" id="JBHRVU010000004">
    <property type="protein sequence ID" value="MFC3443082.1"/>
    <property type="molecule type" value="Genomic_DNA"/>
</dbReference>
<evidence type="ECO:0000256" key="5">
    <source>
        <dbReference type="SAM" id="Phobius"/>
    </source>
</evidence>
<evidence type="ECO:0000259" key="6">
    <source>
        <dbReference type="PROSITE" id="PS50850"/>
    </source>
</evidence>
<feature type="transmembrane region" description="Helical" evidence="5">
    <location>
        <begin position="439"/>
        <end position="455"/>
    </location>
</feature>
<feature type="transmembrane region" description="Helical" evidence="5">
    <location>
        <begin position="160"/>
        <end position="184"/>
    </location>
</feature>
<evidence type="ECO:0000256" key="1">
    <source>
        <dbReference type="ARBA" id="ARBA00004141"/>
    </source>
</evidence>
<dbReference type="PRINTS" id="PR01036">
    <property type="entry name" value="TCRTETB"/>
</dbReference>
<keyword evidence="4 5" id="KW-0472">Membrane</keyword>
<evidence type="ECO:0000256" key="2">
    <source>
        <dbReference type="ARBA" id="ARBA00022692"/>
    </source>
</evidence>
<dbReference type="InterPro" id="IPR011701">
    <property type="entry name" value="MFS"/>
</dbReference>